<dbReference type="EMBL" id="CAJOBJ010093823">
    <property type="protein sequence ID" value="CAF4555126.1"/>
    <property type="molecule type" value="Genomic_DNA"/>
</dbReference>
<organism evidence="2 3">
    <name type="scientific">Rotaria magnacalcarata</name>
    <dbReference type="NCBI Taxonomy" id="392030"/>
    <lineage>
        <taxon>Eukaryota</taxon>
        <taxon>Metazoa</taxon>
        <taxon>Spiralia</taxon>
        <taxon>Gnathifera</taxon>
        <taxon>Rotifera</taxon>
        <taxon>Eurotatoria</taxon>
        <taxon>Bdelloidea</taxon>
        <taxon>Philodinida</taxon>
        <taxon>Philodinidae</taxon>
        <taxon>Rotaria</taxon>
    </lineage>
</organism>
<feature type="non-terminal residue" evidence="2">
    <location>
        <position position="80"/>
    </location>
</feature>
<dbReference type="InterPro" id="IPR052387">
    <property type="entry name" value="Fibrocystin"/>
</dbReference>
<name>A0A8S2YH87_9BILA</name>
<proteinExistence type="predicted"/>
<evidence type="ECO:0000313" key="3">
    <source>
        <dbReference type="Proteomes" id="UP000681720"/>
    </source>
</evidence>
<reference evidence="2" key="1">
    <citation type="submission" date="2021-02" db="EMBL/GenBank/DDBJ databases">
        <authorList>
            <person name="Nowell W R."/>
        </authorList>
    </citation>
    <scope>NUCLEOTIDE SEQUENCE</scope>
</reference>
<evidence type="ECO:0000313" key="2">
    <source>
        <dbReference type="EMBL" id="CAF4555126.1"/>
    </source>
</evidence>
<protein>
    <submittedName>
        <fullName evidence="2">Uncharacterized protein</fullName>
    </submittedName>
</protein>
<comment type="caution">
    <text evidence="2">The sequence shown here is derived from an EMBL/GenBank/DDBJ whole genome shotgun (WGS) entry which is preliminary data.</text>
</comment>
<accession>A0A8S2YH87</accession>
<keyword evidence="1" id="KW-0732">Signal</keyword>
<feature type="non-terminal residue" evidence="2">
    <location>
        <position position="1"/>
    </location>
</feature>
<evidence type="ECO:0000256" key="1">
    <source>
        <dbReference type="ARBA" id="ARBA00022729"/>
    </source>
</evidence>
<dbReference type="AlphaFoldDB" id="A0A8S2YH87"/>
<sequence>LSPVAIMSDNGYIDLINGPQDHGWCNGYTCQKRISTFMAIIEGGHQYDIYLTSTTPNHIRFRLLNADSSIKTILALYYNS</sequence>
<gene>
    <name evidence="2" type="ORF">GIL414_LOCUS37013</name>
</gene>
<dbReference type="PANTHER" id="PTHR46769:SF2">
    <property type="entry name" value="FIBROCYSTIN-L ISOFORM 2 PRECURSOR-RELATED"/>
    <property type="match status" value="1"/>
</dbReference>
<dbReference type="Proteomes" id="UP000681720">
    <property type="component" value="Unassembled WGS sequence"/>
</dbReference>
<dbReference type="PANTHER" id="PTHR46769">
    <property type="entry name" value="POLYCYSTIC KIDNEY AND HEPATIC DISEASE 1 (AUTOSOMAL RECESSIVE)-LIKE 1"/>
    <property type="match status" value="1"/>
</dbReference>